<sequence>MAEFLDLGLRGGKEKNGNALAVLVIPDVTPIDHWMRHLRALPRYAYADKVDGARKAHREAQMLQLGAY</sequence>
<proteinExistence type="predicted"/>
<protein>
    <submittedName>
        <fullName evidence="1">Uncharacterized protein</fullName>
    </submittedName>
</protein>
<accession>A0A9P4XBI6</accession>
<dbReference type="AlphaFoldDB" id="A0A9P4XBI6"/>
<dbReference type="Proteomes" id="UP000801864">
    <property type="component" value="Unassembled WGS sequence"/>
</dbReference>
<reference evidence="1 2" key="1">
    <citation type="submission" date="2018-06" db="EMBL/GenBank/DDBJ databases">
        <title>Genome analysis of cellulolytic fungus Trichoderma lentiforme CFAM-422.</title>
        <authorList>
            <person name="Steindorff A.S."/>
            <person name="Formighieri E.F."/>
            <person name="Midorikawa G.E.O."/>
            <person name="Tamietti M.S."/>
            <person name="Ramos E.Z."/>
            <person name="Silva A.S."/>
            <person name="Bon E.P.S."/>
            <person name="Mendes T.D."/>
            <person name="Damaso M.C.T."/>
            <person name="Favaro L.C.L."/>
        </authorList>
    </citation>
    <scope>NUCLEOTIDE SEQUENCE [LARGE SCALE GENOMIC DNA]</scope>
    <source>
        <strain evidence="1 2">CFAM-422</strain>
    </source>
</reference>
<comment type="caution">
    <text evidence="1">The sequence shown here is derived from an EMBL/GenBank/DDBJ whole genome shotgun (WGS) entry which is preliminary data.</text>
</comment>
<name>A0A9P4XBI6_9HYPO</name>
<dbReference type="EMBL" id="QLNT01000012">
    <property type="protein sequence ID" value="KAF3069420.1"/>
    <property type="molecule type" value="Genomic_DNA"/>
</dbReference>
<keyword evidence="2" id="KW-1185">Reference proteome</keyword>
<organism evidence="1 2">
    <name type="scientific">Trichoderma lentiforme</name>
    <dbReference type="NCBI Taxonomy" id="1567552"/>
    <lineage>
        <taxon>Eukaryota</taxon>
        <taxon>Fungi</taxon>
        <taxon>Dikarya</taxon>
        <taxon>Ascomycota</taxon>
        <taxon>Pezizomycotina</taxon>
        <taxon>Sordariomycetes</taxon>
        <taxon>Hypocreomycetidae</taxon>
        <taxon>Hypocreales</taxon>
        <taxon>Hypocreaceae</taxon>
        <taxon>Trichoderma</taxon>
    </lineage>
</organism>
<gene>
    <name evidence="1" type="ORF">CFAM422_007301</name>
</gene>
<evidence type="ECO:0000313" key="2">
    <source>
        <dbReference type="Proteomes" id="UP000801864"/>
    </source>
</evidence>
<evidence type="ECO:0000313" key="1">
    <source>
        <dbReference type="EMBL" id="KAF3069420.1"/>
    </source>
</evidence>